<comment type="similarity">
    <text evidence="1">Belongs to the bacterial ribosomal protein bTHX family.</text>
</comment>
<dbReference type="RefSeq" id="WP_111600506.1">
    <property type="nucleotide sequence ID" value="NZ_QLLL01000016.1"/>
</dbReference>
<organism evidence="5 6">
    <name type="scientific">Chitinophaga skermanii</name>
    <dbReference type="NCBI Taxonomy" id="331697"/>
    <lineage>
        <taxon>Bacteria</taxon>
        <taxon>Pseudomonadati</taxon>
        <taxon>Bacteroidota</taxon>
        <taxon>Chitinophagia</taxon>
        <taxon>Chitinophagales</taxon>
        <taxon>Chitinophagaceae</taxon>
        <taxon>Chitinophaga</taxon>
    </lineage>
</organism>
<dbReference type="GO" id="GO:0005840">
    <property type="term" value="C:ribosome"/>
    <property type="evidence" value="ECO:0007669"/>
    <property type="project" value="UniProtKB-KW"/>
</dbReference>
<protein>
    <submittedName>
        <fullName evidence="5">30S ribosomal protein S31</fullName>
    </submittedName>
</protein>
<dbReference type="InterPro" id="IPR030826">
    <property type="entry name" value="Ribosomal_bTHX/bTHXc/bTHXm"/>
</dbReference>
<accession>A0A327PYX7</accession>
<evidence type="ECO:0000313" key="5">
    <source>
        <dbReference type="EMBL" id="RAI97465.1"/>
    </source>
</evidence>
<evidence type="ECO:0000256" key="4">
    <source>
        <dbReference type="SAM" id="MobiDB-lite"/>
    </source>
</evidence>
<dbReference type="NCBIfam" id="TIGR04560">
    <property type="entry name" value="ribo_THX"/>
    <property type="match status" value="1"/>
</dbReference>
<reference evidence="5 6" key="1">
    <citation type="submission" date="2018-06" db="EMBL/GenBank/DDBJ databases">
        <title>Genomic Encyclopedia of Archaeal and Bacterial Type Strains, Phase II (KMG-II): from individual species to whole genera.</title>
        <authorList>
            <person name="Goeker M."/>
        </authorList>
    </citation>
    <scope>NUCLEOTIDE SEQUENCE [LARGE SCALE GENOMIC DNA]</scope>
    <source>
        <strain evidence="5 6">DSM 23857</strain>
    </source>
</reference>
<comment type="caution">
    <text evidence="5">The sequence shown here is derived from an EMBL/GenBank/DDBJ whole genome shotgun (WGS) entry which is preliminary data.</text>
</comment>
<keyword evidence="3" id="KW-0687">Ribonucleoprotein</keyword>
<dbReference type="InterPro" id="IPR031414">
    <property type="entry name" value="Ribosomal_bTHX"/>
</dbReference>
<evidence type="ECO:0000256" key="3">
    <source>
        <dbReference type="ARBA" id="ARBA00023274"/>
    </source>
</evidence>
<dbReference type="GO" id="GO:1990904">
    <property type="term" value="C:ribonucleoprotein complex"/>
    <property type="evidence" value="ECO:0007669"/>
    <property type="project" value="UniProtKB-KW"/>
</dbReference>
<evidence type="ECO:0000256" key="2">
    <source>
        <dbReference type="ARBA" id="ARBA00022980"/>
    </source>
</evidence>
<dbReference type="Proteomes" id="UP000249547">
    <property type="component" value="Unassembled WGS sequence"/>
</dbReference>
<sequence length="39" mass="4042">MGRGDVKTKKGKIFAGSFGKKRPAKVKKNVAPKAAAAKA</sequence>
<dbReference type="AlphaFoldDB" id="A0A327PYX7"/>
<proteinExistence type="inferred from homology"/>
<feature type="compositionally biased region" description="Basic residues" evidence="4">
    <location>
        <begin position="19"/>
        <end position="30"/>
    </location>
</feature>
<evidence type="ECO:0000313" key="6">
    <source>
        <dbReference type="Proteomes" id="UP000249547"/>
    </source>
</evidence>
<evidence type="ECO:0000256" key="1">
    <source>
        <dbReference type="ARBA" id="ARBA00010834"/>
    </source>
</evidence>
<keyword evidence="2 5" id="KW-0689">Ribosomal protein</keyword>
<dbReference type="EMBL" id="QLLL01000016">
    <property type="protein sequence ID" value="RAI97465.1"/>
    <property type="molecule type" value="Genomic_DNA"/>
</dbReference>
<dbReference type="Pfam" id="PF17070">
    <property type="entry name" value="Thx"/>
    <property type="match status" value="1"/>
</dbReference>
<keyword evidence="6" id="KW-1185">Reference proteome</keyword>
<gene>
    <name evidence="5" type="ORF">LX64_05136</name>
</gene>
<feature type="region of interest" description="Disordered" evidence="4">
    <location>
        <begin position="1"/>
        <end position="39"/>
    </location>
</feature>
<name>A0A327PYX7_9BACT</name>